<sequence length="524" mass="55669">MTGSDTDFDAIVVGAGHNGLAAAVLLQKAGLRTVCLDGKLYAGGMASTVELFDGYRFEIAGSVQFPTSAVVVEELGLNSLPTIDLDVMSVALRGVGDDPLIQFSDPVKLFTHLNEVHGADAVNGMAGLMAWSQAPTRALGRFEAGTPPKTFDEMYACATNEFERSSIDDMLFGSVTDVLDRYLPDREKHGALRGSMTVLAVNTLYRGPATPGSAAALAFGLGVPDGDTMQMKKLRGGIGALTAHLGDVLESHGGEVRLRTRVTEILLSQGRVTGVRTEAGDTLTAPVVVPGIAPDTTLNELIDPAALPAGIRERYARIDHRGSYLQMHFALEEAPKFAAPYEALNEPAMQASIGLFCTPEEVQRQWEDCRRGIVPADPTVVLQIPSQNDPDLAPEGKHAASAFALWFPIEGGADYGQAKVEMGQRVIDKITRLAPNFEASITRHTTFTPRHMGVMFGAPGGDYCHGLLNPDQIGPNRPGPKGFRGQPIPIQGLYLGSAGCHGGPGITFIPGYNAARAALEDLGR</sequence>
<comment type="subunit">
    <text evidence="2">Interacts with COX5B; this interaction may contribute to localize PYROXD2 to the inner face of the inner mitochondrial membrane.</text>
</comment>
<gene>
    <name evidence="5" type="ORF">AWC19_11400</name>
</gene>
<dbReference type="GO" id="GO:0016491">
    <property type="term" value="F:oxidoreductase activity"/>
    <property type="evidence" value="ECO:0007669"/>
    <property type="project" value="InterPro"/>
</dbReference>
<dbReference type="SUPFAM" id="SSF51905">
    <property type="entry name" value="FAD/NAD(P)-binding domain"/>
    <property type="match status" value="1"/>
</dbReference>
<accession>A0A1X1ZIW9</accession>
<comment type="function">
    <text evidence="1">Probable oxidoreductase that may play a role as regulator of mitochondrial function.</text>
</comment>
<dbReference type="PANTHER" id="PTHR10668">
    <property type="entry name" value="PHYTOENE DEHYDROGENASE"/>
    <property type="match status" value="1"/>
</dbReference>
<evidence type="ECO:0000313" key="6">
    <source>
        <dbReference type="Proteomes" id="UP000193529"/>
    </source>
</evidence>
<dbReference type="STRING" id="153971.AWC19_11400"/>
<dbReference type="AlphaFoldDB" id="A0A1X1ZIW9"/>
<evidence type="ECO:0000313" key="5">
    <source>
        <dbReference type="EMBL" id="ORW23314.1"/>
    </source>
</evidence>
<evidence type="ECO:0000256" key="3">
    <source>
        <dbReference type="ARBA" id="ARBA00040298"/>
    </source>
</evidence>
<feature type="domain" description="Amine oxidase" evidence="4">
    <location>
        <begin position="19"/>
        <end position="335"/>
    </location>
</feature>
<dbReference type="PANTHER" id="PTHR10668:SF103">
    <property type="entry name" value="PYRIDINE NUCLEOTIDE-DISULFIDE OXIDOREDUCTASE DOMAIN-CONTAINING PROTEIN 2"/>
    <property type="match status" value="1"/>
</dbReference>
<dbReference type="RefSeq" id="WP_085079184.1">
    <property type="nucleotide sequence ID" value="NZ_JACKRZ010000213.1"/>
</dbReference>
<dbReference type="OrthoDB" id="9774675at2"/>
<dbReference type="Proteomes" id="UP000193529">
    <property type="component" value="Unassembled WGS sequence"/>
</dbReference>
<evidence type="ECO:0000259" key="4">
    <source>
        <dbReference type="Pfam" id="PF01593"/>
    </source>
</evidence>
<name>A0A1X1ZIW9_9MYCO</name>
<dbReference type="Pfam" id="PF01593">
    <property type="entry name" value="Amino_oxidase"/>
    <property type="match status" value="1"/>
</dbReference>
<reference evidence="5 6" key="1">
    <citation type="submission" date="2016-01" db="EMBL/GenBank/DDBJ databases">
        <title>The new phylogeny of the genus Mycobacterium.</title>
        <authorList>
            <person name="Tarcisio F."/>
            <person name="Conor M."/>
            <person name="Antonella G."/>
            <person name="Elisabetta G."/>
            <person name="Giulia F.S."/>
            <person name="Sara T."/>
            <person name="Anna F."/>
            <person name="Clotilde B."/>
            <person name="Roberto B."/>
            <person name="Veronica D.S."/>
            <person name="Fabio R."/>
            <person name="Monica P."/>
            <person name="Olivier J."/>
            <person name="Enrico T."/>
            <person name="Nicola S."/>
        </authorList>
    </citation>
    <scope>NUCLEOTIDE SEQUENCE [LARGE SCALE GENOMIC DNA]</scope>
    <source>
        <strain evidence="5 6">DSM 44572</strain>
    </source>
</reference>
<dbReference type="GO" id="GO:0005829">
    <property type="term" value="C:cytosol"/>
    <property type="evidence" value="ECO:0007669"/>
    <property type="project" value="TreeGrafter"/>
</dbReference>
<comment type="caution">
    <text evidence="5">The sequence shown here is derived from an EMBL/GenBank/DDBJ whole genome shotgun (WGS) entry which is preliminary data.</text>
</comment>
<evidence type="ECO:0000256" key="1">
    <source>
        <dbReference type="ARBA" id="ARBA00037217"/>
    </source>
</evidence>
<dbReference type="InterPro" id="IPR002937">
    <property type="entry name" value="Amino_oxidase"/>
</dbReference>
<dbReference type="Gene3D" id="3.50.50.60">
    <property type="entry name" value="FAD/NAD(P)-binding domain"/>
    <property type="match status" value="2"/>
</dbReference>
<keyword evidence="6" id="KW-1185">Reference proteome</keyword>
<dbReference type="EMBL" id="LQPJ01000109">
    <property type="protein sequence ID" value="ORW23314.1"/>
    <property type="molecule type" value="Genomic_DNA"/>
</dbReference>
<evidence type="ECO:0000256" key="2">
    <source>
        <dbReference type="ARBA" id="ARBA00038825"/>
    </source>
</evidence>
<organism evidence="5 6">
    <name type="scientific">Mycobacterium palustre</name>
    <dbReference type="NCBI Taxonomy" id="153971"/>
    <lineage>
        <taxon>Bacteria</taxon>
        <taxon>Bacillati</taxon>
        <taxon>Actinomycetota</taxon>
        <taxon>Actinomycetes</taxon>
        <taxon>Mycobacteriales</taxon>
        <taxon>Mycobacteriaceae</taxon>
        <taxon>Mycobacterium</taxon>
        <taxon>Mycobacterium simiae complex</taxon>
    </lineage>
</organism>
<dbReference type="InterPro" id="IPR036188">
    <property type="entry name" value="FAD/NAD-bd_sf"/>
</dbReference>
<protein>
    <recommendedName>
        <fullName evidence="3">Pyridine nucleotide-disulfide oxidoreductase domain-containing protein 2</fullName>
    </recommendedName>
</protein>
<proteinExistence type="predicted"/>